<comment type="catalytic activity">
    <reaction evidence="1 18">
        <text>a 1,2-diacyl-sn-glycero-3-phosphate + CTP + H(+) = a CDP-1,2-diacyl-sn-glycerol + diphosphate</text>
        <dbReference type="Rhea" id="RHEA:16229"/>
        <dbReference type="ChEBI" id="CHEBI:15378"/>
        <dbReference type="ChEBI" id="CHEBI:33019"/>
        <dbReference type="ChEBI" id="CHEBI:37563"/>
        <dbReference type="ChEBI" id="CHEBI:58332"/>
        <dbReference type="ChEBI" id="CHEBI:58608"/>
        <dbReference type="EC" id="2.7.7.41"/>
    </reaction>
</comment>
<evidence type="ECO:0000256" key="5">
    <source>
        <dbReference type="ARBA" id="ARBA00010185"/>
    </source>
</evidence>
<feature type="transmembrane region" description="Helical" evidence="19">
    <location>
        <begin position="197"/>
        <end position="215"/>
    </location>
</feature>
<dbReference type="UniPathway" id="UPA00557">
    <property type="reaction ID" value="UER00614"/>
</dbReference>
<keyword evidence="14" id="KW-0443">Lipid metabolism</keyword>
<dbReference type="EMBL" id="BJZO01000047">
    <property type="protein sequence ID" value="GEO81755.1"/>
    <property type="molecule type" value="Genomic_DNA"/>
</dbReference>
<keyword evidence="8" id="KW-1003">Cell membrane</keyword>
<dbReference type="PANTHER" id="PTHR46382">
    <property type="entry name" value="PHOSPHATIDATE CYTIDYLYLTRANSFERASE"/>
    <property type="match status" value="1"/>
</dbReference>
<keyword evidence="21" id="KW-1185">Reference proteome</keyword>
<keyword evidence="9" id="KW-0444">Lipid biosynthesis</keyword>
<evidence type="ECO:0000256" key="6">
    <source>
        <dbReference type="ARBA" id="ARBA00012487"/>
    </source>
</evidence>
<dbReference type="Proteomes" id="UP000321567">
    <property type="component" value="Unassembled WGS sequence"/>
</dbReference>
<comment type="pathway">
    <text evidence="4">Lipid metabolism.</text>
</comment>
<keyword evidence="11 18" id="KW-0812">Transmembrane</keyword>
<evidence type="ECO:0000256" key="13">
    <source>
        <dbReference type="ARBA" id="ARBA00022989"/>
    </source>
</evidence>
<dbReference type="GO" id="GO:0004605">
    <property type="term" value="F:phosphatidate cytidylyltransferase activity"/>
    <property type="evidence" value="ECO:0007669"/>
    <property type="project" value="UniProtKB-EC"/>
</dbReference>
<accession>A0A512H8H2</accession>
<keyword evidence="10 18" id="KW-0808">Transferase</keyword>
<protein>
    <recommendedName>
        <fullName evidence="7 18">Phosphatidate cytidylyltransferase</fullName>
        <ecNumber evidence="6 18">2.7.7.41</ecNumber>
    </recommendedName>
</protein>
<proteinExistence type="inferred from homology"/>
<evidence type="ECO:0000256" key="4">
    <source>
        <dbReference type="ARBA" id="ARBA00005189"/>
    </source>
</evidence>
<sequence length="267" mass="27732">MAIGESGVLKTRILSALALAPPFLLAVYFGSPWFDVVAMAGGAVMGWEWARICHGGRFGPSGRMMSVGLALVAALVGPAPGLALAVIGAAALAVAWLDRAEPEARAWSITGVLYLGVTLMALVWVRWAGDWTTFVWLLAVVWATDSGAYACGRLIGGPLLAPRISPRKTWAGLIGGAVAALVAGGLVSSLLGVPSVWVWLLAPALAVISQMGDLFESFVKRRFNVKDSSHIIPGHGGVLDRMDGLLAAAVPVAGIVALFGEGISQWP</sequence>
<evidence type="ECO:0000256" key="16">
    <source>
        <dbReference type="ARBA" id="ARBA00023209"/>
    </source>
</evidence>
<comment type="subcellular location">
    <subcellularLocation>
        <location evidence="2">Cell membrane</location>
        <topology evidence="2">Multi-pass membrane protein</topology>
    </subcellularLocation>
</comment>
<dbReference type="AlphaFoldDB" id="A0A512H8H2"/>
<comment type="pathway">
    <text evidence="3 18">Phospholipid metabolism; CDP-diacylglycerol biosynthesis; CDP-diacylglycerol from sn-glycerol 3-phosphate: step 3/3.</text>
</comment>
<evidence type="ECO:0000256" key="14">
    <source>
        <dbReference type="ARBA" id="ARBA00023098"/>
    </source>
</evidence>
<organism evidence="20 21">
    <name type="scientific">Pararhodospirillum oryzae</name>
    <dbReference type="NCBI Taxonomy" id="478448"/>
    <lineage>
        <taxon>Bacteria</taxon>
        <taxon>Pseudomonadati</taxon>
        <taxon>Pseudomonadota</taxon>
        <taxon>Alphaproteobacteria</taxon>
        <taxon>Rhodospirillales</taxon>
        <taxon>Rhodospirillaceae</taxon>
        <taxon>Pararhodospirillum</taxon>
    </lineage>
</organism>
<comment type="caution">
    <text evidence="20">The sequence shown here is derived from an EMBL/GenBank/DDBJ whole genome shotgun (WGS) entry which is preliminary data.</text>
</comment>
<evidence type="ECO:0000256" key="12">
    <source>
        <dbReference type="ARBA" id="ARBA00022695"/>
    </source>
</evidence>
<evidence type="ECO:0000256" key="1">
    <source>
        <dbReference type="ARBA" id="ARBA00001698"/>
    </source>
</evidence>
<evidence type="ECO:0000256" key="18">
    <source>
        <dbReference type="RuleBase" id="RU003938"/>
    </source>
</evidence>
<evidence type="ECO:0000256" key="10">
    <source>
        <dbReference type="ARBA" id="ARBA00022679"/>
    </source>
</evidence>
<keyword evidence="16" id="KW-0594">Phospholipid biosynthesis</keyword>
<gene>
    <name evidence="20" type="ORF">ROR02_18860</name>
</gene>
<evidence type="ECO:0000313" key="20">
    <source>
        <dbReference type="EMBL" id="GEO81755.1"/>
    </source>
</evidence>
<evidence type="ECO:0000256" key="9">
    <source>
        <dbReference type="ARBA" id="ARBA00022516"/>
    </source>
</evidence>
<evidence type="ECO:0000256" key="15">
    <source>
        <dbReference type="ARBA" id="ARBA00023136"/>
    </source>
</evidence>
<feature type="transmembrane region" description="Helical" evidence="19">
    <location>
        <begin position="170"/>
        <end position="191"/>
    </location>
</feature>
<evidence type="ECO:0000256" key="11">
    <source>
        <dbReference type="ARBA" id="ARBA00022692"/>
    </source>
</evidence>
<evidence type="ECO:0000256" key="17">
    <source>
        <dbReference type="ARBA" id="ARBA00023264"/>
    </source>
</evidence>
<feature type="transmembrane region" description="Helical" evidence="19">
    <location>
        <begin position="67"/>
        <end position="94"/>
    </location>
</feature>
<comment type="similarity">
    <text evidence="5 18">Belongs to the CDS family.</text>
</comment>
<evidence type="ECO:0000256" key="7">
    <source>
        <dbReference type="ARBA" id="ARBA00019373"/>
    </source>
</evidence>
<name>A0A512H8H2_9PROT</name>
<keyword evidence="12 18" id="KW-0548">Nucleotidyltransferase</keyword>
<evidence type="ECO:0000256" key="19">
    <source>
        <dbReference type="SAM" id="Phobius"/>
    </source>
</evidence>
<feature type="transmembrane region" description="Helical" evidence="19">
    <location>
        <begin position="131"/>
        <end position="150"/>
    </location>
</feature>
<feature type="transmembrane region" description="Helical" evidence="19">
    <location>
        <begin position="12"/>
        <end position="30"/>
    </location>
</feature>
<dbReference type="InterPro" id="IPR000374">
    <property type="entry name" value="PC_trans"/>
</dbReference>
<evidence type="ECO:0000256" key="2">
    <source>
        <dbReference type="ARBA" id="ARBA00004651"/>
    </source>
</evidence>
<keyword evidence="15 19" id="KW-0472">Membrane</keyword>
<dbReference type="PANTHER" id="PTHR46382:SF1">
    <property type="entry name" value="PHOSPHATIDATE CYTIDYLYLTRANSFERASE"/>
    <property type="match status" value="1"/>
</dbReference>
<keyword evidence="17" id="KW-1208">Phospholipid metabolism</keyword>
<dbReference type="PROSITE" id="PS01315">
    <property type="entry name" value="CDS"/>
    <property type="match status" value="1"/>
</dbReference>
<feature type="transmembrane region" description="Helical" evidence="19">
    <location>
        <begin position="106"/>
        <end position="125"/>
    </location>
</feature>
<keyword evidence="13 19" id="KW-1133">Transmembrane helix</keyword>
<dbReference type="GO" id="GO:0005886">
    <property type="term" value="C:plasma membrane"/>
    <property type="evidence" value="ECO:0007669"/>
    <property type="project" value="UniProtKB-SubCell"/>
</dbReference>
<reference evidence="20 21" key="1">
    <citation type="submission" date="2019-07" db="EMBL/GenBank/DDBJ databases">
        <title>Whole genome shotgun sequence of Rhodospirillum oryzae NBRC 107573.</title>
        <authorList>
            <person name="Hosoyama A."/>
            <person name="Uohara A."/>
            <person name="Ohji S."/>
            <person name="Ichikawa N."/>
        </authorList>
    </citation>
    <scope>NUCLEOTIDE SEQUENCE [LARGE SCALE GENOMIC DNA]</scope>
    <source>
        <strain evidence="20 21">NBRC 107573</strain>
    </source>
</reference>
<dbReference type="EC" id="2.7.7.41" evidence="6 18"/>
<dbReference type="GO" id="GO:0016024">
    <property type="term" value="P:CDP-diacylglycerol biosynthetic process"/>
    <property type="evidence" value="ECO:0007669"/>
    <property type="project" value="UniProtKB-UniPathway"/>
</dbReference>
<evidence type="ECO:0000256" key="8">
    <source>
        <dbReference type="ARBA" id="ARBA00022475"/>
    </source>
</evidence>
<evidence type="ECO:0000313" key="21">
    <source>
        <dbReference type="Proteomes" id="UP000321567"/>
    </source>
</evidence>
<evidence type="ECO:0000256" key="3">
    <source>
        <dbReference type="ARBA" id="ARBA00005119"/>
    </source>
</evidence>
<dbReference type="Pfam" id="PF01148">
    <property type="entry name" value="CTP_transf_1"/>
    <property type="match status" value="1"/>
</dbReference>